<feature type="signal peptide" evidence="11">
    <location>
        <begin position="1"/>
        <end position="20"/>
    </location>
</feature>
<comment type="subunit">
    <text evidence="2">Homotrimer.</text>
</comment>
<accession>A0A1I7F423</accession>
<keyword evidence="14" id="KW-1185">Reference proteome</keyword>
<evidence type="ECO:0000256" key="11">
    <source>
        <dbReference type="SAM" id="SignalP"/>
    </source>
</evidence>
<dbReference type="AlphaFoldDB" id="A0A1I7F423"/>
<dbReference type="OrthoDB" id="5289162at2"/>
<dbReference type="CDD" id="cd00342">
    <property type="entry name" value="gram_neg_porins"/>
    <property type="match status" value="1"/>
</dbReference>
<evidence type="ECO:0000313" key="13">
    <source>
        <dbReference type="EMBL" id="SFU30870.1"/>
    </source>
</evidence>
<dbReference type="EMBL" id="FPBO01000001">
    <property type="protein sequence ID" value="SFU30870.1"/>
    <property type="molecule type" value="Genomic_DNA"/>
</dbReference>
<name>A0A1I7F423_9BURK</name>
<keyword evidence="8" id="KW-0626">Porin</keyword>
<keyword evidence="3" id="KW-0813">Transport</keyword>
<gene>
    <name evidence="13" type="ORF">SAMN05216552_1001360</name>
</gene>
<feature type="chain" id="PRO_5011659666" evidence="11">
    <location>
        <begin position="21"/>
        <end position="331"/>
    </location>
</feature>
<evidence type="ECO:0000256" key="8">
    <source>
        <dbReference type="ARBA" id="ARBA00023114"/>
    </source>
</evidence>
<dbReference type="GO" id="GO:0015288">
    <property type="term" value="F:porin activity"/>
    <property type="evidence" value="ECO:0007669"/>
    <property type="project" value="UniProtKB-KW"/>
</dbReference>
<dbReference type="GO" id="GO:0009279">
    <property type="term" value="C:cell outer membrane"/>
    <property type="evidence" value="ECO:0007669"/>
    <property type="project" value="UniProtKB-SubCell"/>
</dbReference>
<reference evidence="14" key="1">
    <citation type="submission" date="2016-10" db="EMBL/GenBank/DDBJ databases">
        <authorList>
            <person name="Varghese N."/>
            <person name="Submissions S."/>
        </authorList>
    </citation>
    <scope>NUCLEOTIDE SEQUENCE [LARGE SCALE GENOMIC DNA]</scope>
    <source>
        <strain evidence="14">CGMCC 1.11014</strain>
    </source>
</reference>
<keyword evidence="7" id="KW-0406">Ion transport</keyword>
<keyword evidence="9" id="KW-0472">Membrane</keyword>
<proteinExistence type="predicted"/>
<keyword evidence="10" id="KW-0998">Cell outer membrane</keyword>
<keyword evidence="5" id="KW-0812">Transmembrane</keyword>
<comment type="subcellular location">
    <subcellularLocation>
        <location evidence="1">Cell outer membrane</location>
        <topology evidence="1">Multi-pass membrane protein</topology>
    </subcellularLocation>
</comment>
<dbReference type="Proteomes" id="UP000199391">
    <property type="component" value="Unassembled WGS sequence"/>
</dbReference>
<dbReference type="GO" id="GO:0046930">
    <property type="term" value="C:pore complex"/>
    <property type="evidence" value="ECO:0007669"/>
    <property type="project" value="UniProtKB-KW"/>
</dbReference>
<sequence length="331" mass="34133">MKSPIIAAALLAGAIPFVHAQSSVVLYGVADAGLVYESGGSAGHVNAVSSGVASGNRIGFKGKEDLGGGMAAFFQLENGYNIDTGTAGQGGLLFGRQAFVGLSGAAGAVSLGRQYSPYYKVMRDVVDPFGIGLAGNSLNIMVGNTRVDNMVEYQSPRYLGWSVDVAYGAGEAPGNGARNRSLGTGLAYTQGRFGAHLVHHRRENATASDHASNTLLAVKYDFGVVVASLAHARNQGLAGADSRDTLLGLTVPLGGAHKVLASVIVHRDGAPAARDARQWAAAYLYGLSKRTDLYAAYGHIDNSNGAAFRVGNATDAGSGDTAFNLGVRHTF</sequence>
<dbReference type="InterPro" id="IPR023614">
    <property type="entry name" value="Porin_dom_sf"/>
</dbReference>
<dbReference type="Pfam" id="PF13609">
    <property type="entry name" value="Porin_4"/>
    <property type="match status" value="1"/>
</dbReference>
<organism evidence="13 14">
    <name type="scientific">Pseudoduganella namucuonensis</name>
    <dbReference type="NCBI Taxonomy" id="1035707"/>
    <lineage>
        <taxon>Bacteria</taxon>
        <taxon>Pseudomonadati</taxon>
        <taxon>Pseudomonadota</taxon>
        <taxon>Betaproteobacteria</taxon>
        <taxon>Burkholderiales</taxon>
        <taxon>Oxalobacteraceae</taxon>
        <taxon>Telluria group</taxon>
        <taxon>Pseudoduganella</taxon>
    </lineage>
</organism>
<evidence type="ECO:0000259" key="12">
    <source>
        <dbReference type="Pfam" id="PF13609"/>
    </source>
</evidence>
<keyword evidence="6 11" id="KW-0732">Signal</keyword>
<dbReference type="PRINTS" id="PR00184">
    <property type="entry name" value="NEISSPPORIN"/>
</dbReference>
<evidence type="ECO:0000256" key="2">
    <source>
        <dbReference type="ARBA" id="ARBA00011233"/>
    </source>
</evidence>
<dbReference type="RefSeq" id="WP_093552842.1">
    <property type="nucleotide sequence ID" value="NZ_FPBO01000001.1"/>
</dbReference>
<evidence type="ECO:0000256" key="7">
    <source>
        <dbReference type="ARBA" id="ARBA00023065"/>
    </source>
</evidence>
<evidence type="ECO:0000256" key="10">
    <source>
        <dbReference type="ARBA" id="ARBA00023237"/>
    </source>
</evidence>
<dbReference type="InterPro" id="IPR001702">
    <property type="entry name" value="Porin_Gram-ve"/>
</dbReference>
<dbReference type="SUPFAM" id="SSF56935">
    <property type="entry name" value="Porins"/>
    <property type="match status" value="1"/>
</dbReference>
<dbReference type="Gene3D" id="2.40.160.10">
    <property type="entry name" value="Porin"/>
    <property type="match status" value="1"/>
</dbReference>
<dbReference type="InterPro" id="IPR002299">
    <property type="entry name" value="Porin_Neis"/>
</dbReference>
<dbReference type="STRING" id="1035707.SAMN05216552_1001360"/>
<dbReference type="PANTHER" id="PTHR34501">
    <property type="entry name" value="PROTEIN YDDL-RELATED"/>
    <property type="match status" value="1"/>
</dbReference>
<dbReference type="InterPro" id="IPR050298">
    <property type="entry name" value="Gram-neg_bact_OMP"/>
</dbReference>
<evidence type="ECO:0000256" key="6">
    <source>
        <dbReference type="ARBA" id="ARBA00022729"/>
    </source>
</evidence>
<evidence type="ECO:0000256" key="5">
    <source>
        <dbReference type="ARBA" id="ARBA00022692"/>
    </source>
</evidence>
<dbReference type="InterPro" id="IPR033900">
    <property type="entry name" value="Gram_neg_porin_domain"/>
</dbReference>
<dbReference type="PRINTS" id="PR00182">
    <property type="entry name" value="ECOLNEIPORIN"/>
</dbReference>
<evidence type="ECO:0000256" key="9">
    <source>
        <dbReference type="ARBA" id="ARBA00023136"/>
    </source>
</evidence>
<dbReference type="GO" id="GO:0034220">
    <property type="term" value="P:monoatomic ion transmembrane transport"/>
    <property type="evidence" value="ECO:0007669"/>
    <property type="project" value="InterPro"/>
</dbReference>
<evidence type="ECO:0000256" key="4">
    <source>
        <dbReference type="ARBA" id="ARBA00022452"/>
    </source>
</evidence>
<evidence type="ECO:0000256" key="1">
    <source>
        <dbReference type="ARBA" id="ARBA00004571"/>
    </source>
</evidence>
<evidence type="ECO:0000313" key="14">
    <source>
        <dbReference type="Proteomes" id="UP000199391"/>
    </source>
</evidence>
<feature type="domain" description="Porin" evidence="12">
    <location>
        <begin position="7"/>
        <end position="304"/>
    </location>
</feature>
<evidence type="ECO:0000256" key="3">
    <source>
        <dbReference type="ARBA" id="ARBA00022448"/>
    </source>
</evidence>
<dbReference type="PANTHER" id="PTHR34501:SF9">
    <property type="entry name" value="MAJOR OUTER MEMBRANE PROTEIN P.IA"/>
    <property type="match status" value="1"/>
</dbReference>
<protein>
    <submittedName>
        <fullName evidence="13">Outer membrane protein (Porin)</fullName>
    </submittedName>
</protein>
<keyword evidence="4" id="KW-1134">Transmembrane beta strand</keyword>